<dbReference type="OrthoDB" id="201701at2157"/>
<name>A0A7D5KPA9_9EURY</name>
<dbReference type="InterPro" id="IPR055522">
    <property type="entry name" value="DUF7096"/>
</dbReference>
<dbReference type="KEGG" id="halg:HUG10_17975"/>
<evidence type="ECO:0000259" key="2">
    <source>
        <dbReference type="Pfam" id="PF23374"/>
    </source>
</evidence>
<accession>A0A7D5KPA9</accession>
<feature type="domain" description="Fibronectin-III type-like" evidence="2">
    <location>
        <begin position="336"/>
        <end position="406"/>
    </location>
</feature>
<gene>
    <name evidence="5" type="ORF">HUG10_17975</name>
</gene>
<sequence length="435" mass="46343">MRVAPVVLALLLVCSAVAGAGVAPTLQDDGADAETTPPTDSRTVGVTAVTANATNVSGQHRILSLPESNVSNARIDEARLDAGVAVDVDAGVAAERMETIALRQRVEAAETNDERQRRILDGMNELEKRAVTLRSNQRTAISAYAAGNIDARTLYVRLARVQAEADALEHRLEVLTALAEDTEGTTIDGGRTAALKLQLREFDGPVRQRASGAIRGNEPPTRVYAAASRNSIVLTTVIDGEYVREVYRGDLRSLSSSTIPYNLQENITSRSYPEIWAESGSLDSTDSGGTAVIDVPFAAGHLTAFIDGGSERVFKEHQRIHLANVSTGEVRERTIDLTLRVNRTYAGGPLRIEVLDPDTDEPVDAAIRIATNGQGSTRIGATGDDGVLWTVAPRGNFVVTAIDEDSDDLSTIELSSGTPLTVEDAYQPNASDGVS</sequence>
<dbReference type="InterPro" id="IPR056397">
    <property type="entry name" value="Fn3_arc"/>
</dbReference>
<feature type="coiled-coil region" evidence="1">
    <location>
        <begin position="151"/>
        <end position="185"/>
    </location>
</feature>
<feature type="domain" description="DUF7096" evidence="4">
    <location>
        <begin position="3"/>
        <end position="217"/>
    </location>
</feature>
<evidence type="ECO:0000259" key="4">
    <source>
        <dbReference type="Pfam" id="PF23379"/>
    </source>
</evidence>
<dbReference type="Pfam" id="PF23374">
    <property type="entry name" value="Fn3_arc"/>
    <property type="match status" value="1"/>
</dbReference>
<dbReference type="GeneID" id="56030762"/>
<organism evidence="5 6">
    <name type="scientific">Halorarum halophilum</name>
    <dbReference type="NCBI Taxonomy" id="2743090"/>
    <lineage>
        <taxon>Archaea</taxon>
        <taxon>Methanobacteriati</taxon>
        <taxon>Methanobacteriota</taxon>
        <taxon>Stenosarchaea group</taxon>
        <taxon>Halobacteria</taxon>
        <taxon>Halobacteriales</taxon>
        <taxon>Haloferacaceae</taxon>
        <taxon>Halorarum</taxon>
    </lineage>
</organism>
<dbReference type="AlphaFoldDB" id="A0A7D5KPA9"/>
<keyword evidence="1" id="KW-0175">Coiled coil</keyword>
<evidence type="ECO:0000313" key="5">
    <source>
        <dbReference type="EMBL" id="QLG29302.1"/>
    </source>
</evidence>
<evidence type="ECO:0000313" key="6">
    <source>
        <dbReference type="Proteomes" id="UP000509750"/>
    </source>
</evidence>
<dbReference type="EMBL" id="CP058529">
    <property type="protein sequence ID" value="QLG29302.1"/>
    <property type="molecule type" value="Genomic_DNA"/>
</dbReference>
<proteinExistence type="predicted"/>
<reference evidence="5 6" key="1">
    <citation type="submission" date="2020-07" db="EMBL/GenBank/DDBJ databases">
        <title>Gai3-2, isolated from salt lake.</title>
        <authorList>
            <person name="Cui H."/>
            <person name="Shi X."/>
        </authorList>
    </citation>
    <scope>NUCLEOTIDE SEQUENCE [LARGE SCALE GENOMIC DNA]</scope>
    <source>
        <strain evidence="5 6">Gai3-2</strain>
    </source>
</reference>
<evidence type="ECO:0000259" key="3">
    <source>
        <dbReference type="Pfam" id="PF23375"/>
    </source>
</evidence>
<dbReference type="InterPro" id="IPR055520">
    <property type="entry name" value="DUF7094"/>
</dbReference>
<dbReference type="Pfam" id="PF23375">
    <property type="entry name" value="DUF7094"/>
    <property type="match status" value="1"/>
</dbReference>
<evidence type="ECO:0000256" key="1">
    <source>
        <dbReference type="SAM" id="Coils"/>
    </source>
</evidence>
<protein>
    <submittedName>
        <fullName evidence="5">Uncharacterized protein</fullName>
    </submittedName>
</protein>
<keyword evidence="6" id="KW-1185">Reference proteome</keyword>
<dbReference type="Pfam" id="PF23379">
    <property type="entry name" value="DUF7096"/>
    <property type="match status" value="1"/>
</dbReference>
<dbReference type="RefSeq" id="WP_179170876.1">
    <property type="nucleotide sequence ID" value="NZ_CP058529.1"/>
</dbReference>
<feature type="domain" description="DUF7094" evidence="3">
    <location>
        <begin position="224"/>
        <end position="325"/>
    </location>
</feature>
<dbReference type="Proteomes" id="UP000509750">
    <property type="component" value="Chromosome"/>
</dbReference>